<dbReference type="EMBL" id="CAESGF010000010">
    <property type="protein sequence ID" value="CAB4364068.1"/>
    <property type="molecule type" value="Genomic_DNA"/>
</dbReference>
<dbReference type="AlphaFoldDB" id="A0A6J7J8U8"/>
<evidence type="ECO:0000313" key="4">
    <source>
        <dbReference type="EMBL" id="CAB4799754.1"/>
    </source>
</evidence>
<dbReference type="EMBL" id="CAEZYF010000010">
    <property type="protein sequence ID" value="CAB4725597.1"/>
    <property type="molecule type" value="Genomic_DNA"/>
</dbReference>
<protein>
    <submittedName>
        <fullName evidence="6">Unannotated protein</fullName>
    </submittedName>
</protein>
<dbReference type="Pfam" id="PF12680">
    <property type="entry name" value="SnoaL_2"/>
    <property type="match status" value="1"/>
</dbReference>
<feature type="domain" description="SnoaL-like" evidence="1">
    <location>
        <begin position="15"/>
        <end position="113"/>
    </location>
</feature>
<evidence type="ECO:0000313" key="7">
    <source>
        <dbReference type="EMBL" id="CAB4992179.1"/>
    </source>
</evidence>
<organism evidence="6">
    <name type="scientific">freshwater metagenome</name>
    <dbReference type="NCBI Taxonomy" id="449393"/>
    <lineage>
        <taxon>unclassified sequences</taxon>
        <taxon>metagenomes</taxon>
        <taxon>ecological metagenomes</taxon>
    </lineage>
</organism>
<dbReference type="EMBL" id="CAFBMT010000011">
    <property type="protein sequence ID" value="CAB4939768.1"/>
    <property type="molecule type" value="Genomic_DNA"/>
</dbReference>
<dbReference type="InterPro" id="IPR032710">
    <property type="entry name" value="NTF2-like_dom_sf"/>
</dbReference>
<dbReference type="SUPFAM" id="SSF54427">
    <property type="entry name" value="NTF2-like"/>
    <property type="match status" value="1"/>
</dbReference>
<sequence>MPLEAGSVAAIAWSFWEQLNNGHVDEALDLLDDDGVYWVALAGPRVDRTMAAMRKLFHRISERFPMQMTLLDAIETGDRVALEVESYVELPTGLYNNRYVFIMTVRGGKIVEVHEYLDTNHADAVLIPALKG</sequence>
<dbReference type="EMBL" id="CAFBOL010000037">
    <property type="protein sequence ID" value="CAB4992179.1"/>
    <property type="molecule type" value="Genomic_DNA"/>
</dbReference>
<accession>A0A6J7J8U8</accession>
<dbReference type="Gene3D" id="3.10.450.50">
    <property type="match status" value="1"/>
</dbReference>
<evidence type="ECO:0000259" key="1">
    <source>
        <dbReference type="Pfam" id="PF12680"/>
    </source>
</evidence>
<name>A0A6J7J8U8_9ZZZZ</name>
<evidence type="ECO:0000313" key="3">
    <source>
        <dbReference type="EMBL" id="CAB4725597.1"/>
    </source>
</evidence>
<evidence type="ECO:0000313" key="6">
    <source>
        <dbReference type="EMBL" id="CAB4939768.1"/>
    </source>
</evidence>
<evidence type="ECO:0000313" key="2">
    <source>
        <dbReference type="EMBL" id="CAB4364068.1"/>
    </source>
</evidence>
<dbReference type="EMBL" id="CAFAAV010000002">
    <property type="protein sequence ID" value="CAB4799754.1"/>
    <property type="molecule type" value="Genomic_DNA"/>
</dbReference>
<gene>
    <name evidence="3" type="ORF">UFOPK2656_01747</name>
    <name evidence="4" type="ORF">UFOPK3099_00042</name>
    <name evidence="5" type="ORF">UFOPK3267_00077</name>
    <name evidence="6" type="ORF">UFOPK3651_02078</name>
    <name evidence="7" type="ORF">UFOPK3931_01542</name>
    <name evidence="2" type="ORF">UFOPK4189_01835</name>
</gene>
<dbReference type="InterPro" id="IPR037401">
    <property type="entry name" value="SnoaL-like"/>
</dbReference>
<evidence type="ECO:0000313" key="5">
    <source>
        <dbReference type="EMBL" id="CAB4846059.1"/>
    </source>
</evidence>
<proteinExistence type="predicted"/>
<dbReference type="EMBL" id="CAFBIY010000002">
    <property type="protein sequence ID" value="CAB4846059.1"/>
    <property type="molecule type" value="Genomic_DNA"/>
</dbReference>
<reference evidence="6" key="1">
    <citation type="submission" date="2020-05" db="EMBL/GenBank/DDBJ databases">
        <authorList>
            <person name="Chiriac C."/>
            <person name="Salcher M."/>
            <person name="Ghai R."/>
            <person name="Kavagutti S V."/>
        </authorList>
    </citation>
    <scope>NUCLEOTIDE SEQUENCE</scope>
</reference>